<reference evidence="2" key="1">
    <citation type="journal article" date="2023" name="Hortic. Res.">
        <title>A chromosome-level phased genome enabling allele-level studies in sweet orange: a case study on citrus Huanglongbing tolerance.</title>
        <authorList>
            <person name="Wu B."/>
            <person name="Yu Q."/>
            <person name="Deng Z."/>
            <person name="Duan Y."/>
            <person name="Luo F."/>
            <person name="Gmitter F. Jr."/>
        </authorList>
    </citation>
    <scope>NUCLEOTIDE SEQUENCE [LARGE SCALE GENOMIC DNA]</scope>
    <source>
        <strain evidence="2">cv. Valencia</strain>
    </source>
</reference>
<sequence>MEKTKGNGRRDVLVVSRREKSADPAFYYQFTVNEDNRLGDLFWCDGGARADYAVFGDVLAFDATYRTNSYRKPFVVLLGINHHRRTIVYGFALLSDETKQTYTWLLETFLAAMDRKQPKTIITDGDKAMRKAISKKFPQAKHRLCCWHIGRNAQANVNKEFTSDFRRCMLRPYTQERFEKKWKEIVLQHSVESHEWVVKMYSEKTMWAEAYLRGHFFGGMRSTQPKSVSGCGSLHL</sequence>
<comment type="caution">
    <text evidence="1">The sequence shown here is derived from an EMBL/GenBank/DDBJ whole genome shotgun (WGS) entry which is preliminary data.</text>
</comment>
<keyword evidence="2" id="KW-1185">Reference proteome</keyword>
<gene>
    <name evidence="1" type="ORF">KPL71_012117</name>
</gene>
<protein>
    <submittedName>
        <fullName evidence="1">Protein FAR1-RELATED SEQUENCE</fullName>
    </submittedName>
</protein>
<dbReference type="Proteomes" id="UP000829398">
    <property type="component" value="Chromosome 4"/>
</dbReference>
<dbReference type="EMBL" id="CM039173">
    <property type="protein sequence ID" value="KAH9769708.1"/>
    <property type="molecule type" value="Genomic_DNA"/>
</dbReference>
<accession>A0ACB8L8Y2</accession>
<name>A0ACB8L8Y2_CITSI</name>
<evidence type="ECO:0000313" key="1">
    <source>
        <dbReference type="EMBL" id="KAH9769708.1"/>
    </source>
</evidence>
<organism evidence="1 2">
    <name type="scientific">Citrus sinensis</name>
    <name type="common">Sweet orange</name>
    <name type="synonym">Citrus aurantium var. sinensis</name>
    <dbReference type="NCBI Taxonomy" id="2711"/>
    <lineage>
        <taxon>Eukaryota</taxon>
        <taxon>Viridiplantae</taxon>
        <taxon>Streptophyta</taxon>
        <taxon>Embryophyta</taxon>
        <taxon>Tracheophyta</taxon>
        <taxon>Spermatophyta</taxon>
        <taxon>Magnoliopsida</taxon>
        <taxon>eudicotyledons</taxon>
        <taxon>Gunneridae</taxon>
        <taxon>Pentapetalae</taxon>
        <taxon>rosids</taxon>
        <taxon>malvids</taxon>
        <taxon>Sapindales</taxon>
        <taxon>Rutaceae</taxon>
        <taxon>Aurantioideae</taxon>
        <taxon>Citrus</taxon>
    </lineage>
</organism>
<evidence type="ECO:0000313" key="2">
    <source>
        <dbReference type="Proteomes" id="UP000829398"/>
    </source>
</evidence>
<proteinExistence type="predicted"/>